<comment type="caution">
    <text evidence="2">The sequence shown here is derived from an EMBL/GenBank/DDBJ whole genome shotgun (WGS) entry which is preliminary data.</text>
</comment>
<keyword evidence="1" id="KW-1133">Transmembrane helix</keyword>
<feature type="transmembrane region" description="Helical" evidence="1">
    <location>
        <begin position="132"/>
        <end position="154"/>
    </location>
</feature>
<keyword evidence="1" id="KW-0812">Transmembrane</keyword>
<dbReference type="Proteomes" id="UP000280008">
    <property type="component" value="Unassembled WGS sequence"/>
</dbReference>
<evidence type="ECO:0000313" key="2">
    <source>
        <dbReference type="EMBL" id="RKR73988.1"/>
    </source>
</evidence>
<reference evidence="2 3" key="1">
    <citation type="submission" date="2018-10" db="EMBL/GenBank/DDBJ databases">
        <title>Sequencing the genomes of 1000 actinobacteria strains.</title>
        <authorList>
            <person name="Klenk H.-P."/>
        </authorList>
    </citation>
    <scope>NUCLEOTIDE SEQUENCE [LARGE SCALE GENOMIC DNA]</scope>
    <source>
        <strain evidence="2 3">DSM 17894</strain>
    </source>
</reference>
<keyword evidence="3" id="KW-1185">Reference proteome</keyword>
<dbReference type="EMBL" id="RBKS01000001">
    <property type="protein sequence ID" value="RKR73988.1"/>
    <property type="molecule type" value="Genomic_DNA"/>
</dbReference>
<gene>
    <name evidence="2" type="ORF">C8E83_1089</name>
</gene>
<feature type="transmembrane region" description="Helical" evidence="1">
    <location>
        <begin position="29"/>
        <end position="50"/>
    </location>
</feature>
<dbReference type="AlphaFoldDB" id="A0A495IER0"/>
<sequence length="173" mass="18076">MTLPALPRNAGREDAERARFPRRSRLARALVWATVGALVVELGTLVVGAATFGKGALVVATAAPALIAVVGGAALAWRAFVEKAAAPRLTAALVMTATIWVACTIAVLQGMNVAFNYGESTLPNPAPRWLDVFMTAAFVPGALALVASVALFIVRAARTGSSHRAAPAEYRRR</sequence>
<dbReference type="RefSeq" id="WP_121368785.1">
    <property type="nucleotide sequence ID" value="NZ_RBKS01000001.1"/>
</dbReference>
<protein>
    <submittedName>
        <fullName evidence="2">Uncharacterized protein</fullName>
    </submittedName>
</protein>
<evidence type="ECO:0000256" key="1">
    <source>
        <dbReference type="SAM" id="Phobius"/>
    </source>
</evidence>
<feature type="transmembrane region" description="Helical" evidence="1">
    <location>
        <begin position="89"/>
        <end position="112"/>
    </location>
</feature>
<proteinExistence type="predicted"/>
<keyword evidence="1" id="KW-0472">Membrane</keyword>
<accession>A0A495IER0</accession>
<evidence type="ECO:0000313" key="3">
    <source>
        <dbReference type="Proteomes" id="UP000280008"/>
    </source>
</evidence>
<organism evidence="2 3">
    <name type="scientific">Frondihabitans australicus</name>
    <dbReference type="NCBI Taxonomy" id="386892"/>
    <lineage>
        <taxon>Bacteria</taxon>
        <taxon>Bacillati</taxon>
        <taxon>Actinomycetota</taxon>
        <taxon>Actinomycetes</taxon>
        <taxon>Micrococcales</taxon>
        <taxon>Microbacteriaceae</taxon>
        <taxon>Frondihabitans</taxon>
    </lineage>
</organism>
<name>A0A495IER0_9MICO</name>
<feature type="transmembrane region" description="Helical" evidence="1">
    <location>
        <begin position="56"/>
        <end position="77"/>
    </location>
</feature>